<dbReference type="AlphaFoldDB" id="A0A419VYN8"/>
<gene>
    <name evidence="1" type="ORF">BC643_3483</name>
</gene>
<evidence type="ECO:0000313" key="1">
    <source>
        <dbReference type="EMBL" id="RKD88336.1"/>
    </source>
</evidence>
<protein>
    <submittedName>
        <fullName evidence="1">Uncharacterized protein</fullName>
    </submittedName>
</protein>
<dbReference type="EMBL" id="RAPN01000002">
    <property type="protein sequence ID" value="RKD88336.1"/>
    <property type="molecule type" value="Genomic_DNA"/>
</dbReference>
<keyword evidence="2" id="KW-1185">Reference proteome</keyword>
<dbReference type="Proteomes" id="UP000283387">
    <property type="component" value="Unassembled WGS sequence"/>
</dbReference>
<sequence length="36" mass="4272">MSWPFFAFVFFLVKALFTLRIGVLDNEVDFVIFTLQ</sequence>
<accession>A0A419VYN8</accession>
<reference evidence="1 2" key="1">
    <citation type="submission" date="2018-09" db="EMBL/GenBank/DDBJ databases">
        <title>Genomic Encyclopedia of Archaeal and Bacterial Type Strains, Phase II (KMG-II): from individual species to whole genera.</title>
        <authorList>
            <person name="Goeker M."/>
        </authorList>
    </citation>
    <scope>NUCLEOTIDE SEQUENCE [LARGE SCALE GENOMIC DNA]</scope>
    <source>
        <strain evidence="1 2">DSM 27148</strain>
    </source>
</reference>
<comment type="caution">
    <text evidence="1">The sequence shown here is derived from an EMBL/GenBank/DDBJ whole genome shotgun (WGS) entry which is preliminary data.</text>
</comment>
<name>A0A419VYN8_9BACT</name>
<organism evidence="1 2">
    <name type="scientific">Mangrovibacterium diazotrophicum</name>
    <dbReference type="NCBI Taxonomy" id="1261403"/>
    <lineage>
        <taxon>Bacteria</taxon>
        <taxon>Pseudomonadati</taxon>
        <taxon>Bacteroidota</taxon>
        <taxon>Bacteroidia</taxon>
        <taxon>Marinilabiliales</taxon>
        <taxon>Prolixibacteraceae</taxon>
        <taxon>Mangrovibacterium</taxon>
    </lineage>
</organism>
<evidence type="ECO:0000313" key="2">
    <source>
        <dbReference type="Proteomes" id="UP000283387"/>
    </source>
</evidence>
<proteinExistence type="predicted"/>